<evidence type="ECO:0000313" key="1">
    <source>
        <dbReference type="EMBL" id="OIT01515.1"/>
    </source>
</evidence>
<reference evidence="1" key="1">
    <citation type="submission" date="2016-11" db="EMBL/GenBank/DDBJ databases">
        <title>The genome of Nicotiana attenuata.</title>
        <authorList>
            <person name="Xu S."/>
            <person name="Brockmoeller T."/>
            <person name="Gaquerel E."/>
            <person name="Navarro A."/>
            <person name="Kuhl H."/>
            <person name="Gase K."/>
            <person name="Ling Z."/>
            <person name="Zhou W."/>
            <person name="Kreitzer C."/>
            <person name="Stanke M."/>
            <person name="Tang H."/>
            <person name="Lyons E."/>
            <person name="Pandey P."/>
            <person name="Pandey S.P."/>
            <person name="Timmermann B."/>
            <person name="Baldwin I.T."/>
        </authorList>
    </citation>
    <scope>NUCLEOTIDE SEQUENCE [LARGE SCALE GENOMIC DNA]</scope>
    <source>
        <strain evidence="1">UT</strain>
    </source>
</reference>
<dbReference type="Gramene" id="OIT01515">
    <property type="protein sequence ID" value="OIT01515"/>
    <property type="gene ID" value="A4A49_05294"/>
</dbReference>
<dbReference type="AlphaFoldDB" id="A0A1J6IRR6"/>
<comment type="caution">
    <text evidence="1">The sequence shown here is derived from an EMBL/GenBank/DDBJ whole genome shotgun (WGS) entry which is preliminary data.</text>
</comment>
<gene>
    <name evidence="1" type="ORF">A4A49_05294</name>
</gene>
<dbReference type="Proteomes" id="UP000187609">
    <property type="component" value="Unassembled WGS sequence"/>
</dbReference>
<accession>A0A1J6IRR6</accession>
<keyword evidence="2" id="KW-1185">Reference proteome</keyword>
<organism evidence="1 2">
    <name type="scientific">Nicotiana attenuata</name>
    <name type="common">Coyote tobacco</name>
    <dbReference type="NCBI Taxonomy" id="49451"/>
    <lineage>
        <taxon>Eukaryota</taxon>
        <taxon>Viridiplantae</taxon>
        <taxon>Streptophyta</taxon>
        <taxon>Embryophyta</taxon>
        <taxon>Tracheophyta</taxon>
        <taxon>Spermatophyta</taxon>
        <taxon>Magnoliopsida</taxon>
        <taxon>eudicotyledons</taxon>
        <taxon>Gunneridae</taxon>
        <taxon>Pentapetalae</taxon>
        <taxon>asterids</taxon>
        <taxon>lamiids</taxon>
        <taxon>Solanales</taxon>
        <taxon>Solanaceae</taxon>
        <taxon>Nicotianoideae</taxon>
        <taxon>Nicotianeae</taxon>
        <taxon>Nicotiana</taxon>
    </lineage>
</organism>
<proteinExistence type="predicted"/>
<sequence>MFSSLAAISSSHFNGASSLCKIQEEPKVSKVGNFRIRATSMATSSPAQGLQFGEGKANKLDKLRIGVLGASGYTGTEVCTI</sequence>
<name>A0A1J6IRR6_NICAT</name>
<evidence type="ECO:0000313" key="2">
    <source>
        <dbReference type="Proteomes" id="UP000187609"/>
    </source>
</evidence>
<protein>
    <recommendedName>
        <fullName evidence="3">N-acetyl-gamma-glutamyl-phosphate reductase, chloroplastic</fullName>
    </recommendedName>
</protein>
<dbReference type="EMBL" id="MJEQ01037188">
    <property type="protein sequence ID" value="OIT01515.1"/>
    <property type="molecule type" value="Genomic_DNA"/>
</dbReference>
<dbReference type="STRING" id="49451.A0A1J6IRR6"/>
<evidence type="ECO:0008006" key="3">
    <source>
        <dbReference type="Google" id="ProtNLM"/>
    </source>
</evidence>